<evidence type="ECO:0000259" key="6">
    <source>
        <dbReference type="SMART" id="SM00363"/>
    </source>
</evidence>
<dbReference type="GO" id="GO:0120159">
    <property type="term" value="F:rRNA pseudouridine synthase activity"/>
    <property type="evidence" value="ECO:0007669"/>
    <property type="project" value="UniProtKB-ARBA"/>
</dbReference>
<evidence type="ECO:0000256" key="1">
    <source>
        <dbReference type="ARBA" id="ARBA00010876"/>
    </source>
</evidence>
<evidence type="ECO:0000256" key="4">
    <source>
        <dbReference type="PROSITE-ProRule" id="PRU00182"/>
    </source>
</evidence>
<dbReference type="InterPro" id="IPR050188">
    <property type="entry name" value="RluA_PseudoU_synthase"/>
</dbReference>
<dbReference type="InterPro" id="IPR006224">
    <property type="entry name" value="PsdUridine_synth_RluA-like_CS"/>
</dbReference>
<dbReference type="SUPFAM" id="SSF55174">
    <property type="entry name" value="Alpha-L RNA-binding motif"/>
    <property type="match status" value="1"/>
</dbReference>
<sequence>MDAAAVEFLIENKEAGERLDRFLARKLGVSRSRATAAIRGCLVTLDGAPTSPDKKLRGGERVQVLPEALAEPVPLNPLTPREAEIGILYEDSSVIVVDKPAGLVVHPAHGHADDTLLNALSARGTELAVVGDGRRPGVVHRLDMDTSGVLVLAKTQAALLSLVGQFSAHTIERVYRALTYGVPVPPAGRIEAPIGRHPRDRKRFAIVQNGRHAVTHYRVLEALPPGDPWAALVECRLETGRTHQVRVHLAHLGHPLLGDEVYGSRASRRASAGLPLEGQALHARTLTFDHPQSGERLCFTSNPPPAFTKTLELLRGHGDTHAT</sequence>
<dbReference type="GO" id="GO:0003723">
    <property type="term" value="F:RNA binding"/>
    <property type="evidence" value="ECO:0007669"/>
    <property type="project" value="UniProtKB-KW"/>
</dbReference>
<reference evidence="7 8" key="1">
    <citation type="journal article" date="2016" name="Nat. Commun.">
        <title>Thousands of microbial genomes shed light on interconnected biogeochemical processes in an aquifer system.</title>
        <authorList>
            <person name="Anantharaman K."/>
            <person name="Brown C.T."/>
            <person name="Hug L.A."/>
            <person name="Sharon I."/>
            <person name="Castelle C.J."/>
            <person name="Probst A.J."/>
            <person name="Thomas B.C."/>
            <person name="Singh A."/>
            <person name="Wilkins M.J."/>
            <person name="Karaoz U."/>
            <person name="Brodie E.L."/>
            <person name="Williams K.H."/>
            <person name="Hubbard S.S."/>
            <person name="Banfield J.F."/>
        </authorList>
    </citation>
    <scope>NUCLEOTIDE SEQUENCE [LARGE SCALE GENOMIC DNA]</scope>
</reference>
<evidence type="ECO:0000313" key="8">
    <source>
        <dbReference type="Proteomes" id="UP000177187"/>
    </source>
</evidence>
<dbReference type="Gene3D" id="3.30.2350.10">
    <property type="entry name" value="Pseudouridine synthase"/>
    <property type="match status" value="1"/>
</dbReference>
<dbReference type="EC" id="5.4.99.-" evidence="5"/>
<dbReference type="InterPro" id="IPR020103">
    <property type="entry name" value="PsdUridine_synth_cat_dom_sf"/>
</dbReference>
<evidence type="ECO:0000256" key="3">
    <source>
        <dbReference type="PIRSR" id="PIRSR606225-1"/>
    </source>
</evidence>
<dbReference type="PROSITE" id="PS01129">
    <property type="entry name" value="PSI_RLU"/>
    <property type="match status" value="1"/>
</dbReference>
<feature type="domain" description="RNA-binding S4" evidence="6">
    <location>
        <begin position="17"/>
        <end position="79"/>
    </location>
</feature>
<dbReference type="EMBL" id="MFAF01000064">
    <property type="protein sequence ID" value="OGD76804.1"/>
    <property type="molecule type" value="Genomic_DNA"/>
</dbReference>
<gene>
    <name evidence="7" type="ORF">A2Y64_07770</name>
</gene>
<dbReference type="Gene3D" id="3.10.290.10">
    <property type="entry name" value="RNA-binding S4 domain"/>
    <property type="match status" value="1"/>
</dbReference>
<evidence type="ECO:0000256" key="5">
    <source>
        <dbReference type="RuleBase" id="RU362028"/>
    </source>
</evidence>
<dbReference type="Proteomes" id="UP000177187">
    <property type="component" value="Unassembled WGS sequence"/>
</dbReference>
<dbReference type="PANTHER" id="PTHR21600:SF44">
    <property type="entry name" value="RIBOSOMAL LARGE SUBUNIT PSEUDOURIDINE SYNTHASE D"/>
    <property type="match status" value="1"/>
</dbReference>
<comment type="function">
    <text evidence="5">Responsible for synthesis of pseudouridine from uracil.</text>
</comment>
<feature type="active site" evidence="3">
    <location>
        <position position="143"/>
    </location>
</feature>
<dbReference type="SUPFAM" id="SSF55120">
    <property type="entry name" value="Pseudouridine synthase"/>
    <property type="match status" value="1"/>
</dbReference>
<dbReference type="AlphaFoldDB" id="A0A1F5FBC8"/>
<keyword evidence="4" id="KW-0694">RNA-binding</keyword>
<dbReference type="InterPro" id="IPR036986">
    <property type="entry name" value="S4_RNA-bd_sf"/>
</dbReference>
<evidence type="ECO:0000313" key="7">
    <source>
        <dbReference type="EMBL" id="OGD76804.1"/>
    </source>
</evidence>
<dbReference type="InterPro" id="IPR006145">
    <property type="entry name" value="PsdUridine_synth_RsuA/RluA"/>
</dbReference>
<dbReference type="InterPro" id="IPR002942">
    <property type="entry name" value="S4_RNA-bd"/>
</dbReference>
<dbReference type="GO" id="GO:0000455">
    <property type="term" value="P:enzyme-directed rRNA pseudouridine synthesis"/>
    <property type="evidence" value="ECO:0007669"/>
    <property type="project" value="TreeGrafter"/>
</dbReference>
<dbReference type="SMART" id="SM00363">
    <property type="entry name" value="S4"/>
    <property type="match status" value="1"/>
</dbReference>
<comment type="similarity">
    <text evidence="1 5">Belongs to the pseudouridine synthase RluA family.</text>
</comment>
<comment type="caution">
    <text evidence="7">The sequence shown here is derived from an EMBL/GenBank/DDBJ whole genome shotgun (WGS) entry which is preliminary data.</text>
</comment>
<evidence type="ECO:0000256" key="2">
    <source>
        <dbReference type="ARBA" id="ARBA00023235"/>
    </source>
</evidence>
<keyword evidence="2 5" id="KW-0413">Isomerase</keyword>
<name>A0A1F5FBC8_9BACT</name>
<comment type="catalytic activity">
    <reaction evidence="5">
        <text>a uridine in RNA = a pseudouridine in RNA</text>
        <dbReference type="Rhea" id="RHEA:48348"/>
        <dbReference type="Rhea" id="RHEA-COMP:12068"/>
        <dbReference type="Rhea" id="RHEA-COMP:12069"/>
        <dbReference type="ChEBI" id="CHEBI:65314"/>
        <dbReference type="ChEBI" id="CHEBI:65315"/>
    </reaction>
</comment>
<dbReference type="NCBIfam" id="TIGR00005">
    <property type="entry name" value="rluA_subfam"/>
    <property type="match status" value="1"/>
</dbReference>
<dbReference type="PROSITE" id="PS50889">
    <property type="entry name" value="S4"/>
    <property type="match status" value="1"/>
</dbReference>
<accession>A0A1F5FBC8</accession>
<dbReference type="InterPro" id="IPR006225">
    <property type="entry name" value="PsdUridine_synth_RluC/D"/>
</dbReference>
<protein>
    <recommendedName>
        <fullName evidence="5">Pseudouridine synthase</fullName>
        <ecNumber evidence="5">5.4.99.-</ecNumber>
    </recommendedName>
</protein>
<proteinExistence type="inferred from homology"/>
<dbReference type="STRING" id="1817816.A2Y64_07770"/>
<dbReference type="Pfam" id="PF00849">
    <property type="entry name" value="PseudoU_synth_2"/>
    <property type="match status" value="1"/>
</dbReference>
<dbReference type="CDD" id="cd02869">
    <property type="entry name" value="PseudoU_synth_RluA_like"/>
    <property type="match status" value="1"/>
</dbReference>
<dbReference type="PANTHER" id="PTHR21600">
    <property type="entry name" value="MITOCHONDRIAL RNA PSEUDOURIDINE SYNTHASE"/>
    <property type="match status" value="1"/>
</dbReference>
<dbReference type="Pfam" id="PF01479">
    <property type="entry name" value="S4"/>
    <property type="match status" value="1"/>
</dbReference>
<organism evidence="7 8">
    <name type="scientific">Candidatus Coatesbacteria bacterium RBG_13_66_14</name>
    <dbReference type="NCBI Taxonomy" id="1817816"/>
    <lineage>
        <taxon>Bacteria</taxon>
        <taxon>Candidatus Coatesiibacteriota</taxon>
    </lineage>
</organism>